<proteinExistence type="predicted"/>
<reference evidence="3" key="1">
    <citation type="submission" date="2021-01" db="EMBL/GenBank/DDBJ databases">
        <title>Caligus Genome Assembly.</title>
        <authorList>
            <person name="Gallardo-Escarate C."/>
        </authorList>
    </citation>
    <scope>NUCLEOTIDE SEQUENCE [LARGE SCALE GENOMIC DNA]</scope>
</reference>
<evidence type="ECO:0000313" key="3">
    <source>
        <dbReference type="Proteomes" id="UP000595437"/>
    </source>
</evidence>
<sequence>MDSSKGICADFKQPSNHPIGRRPHINSSDFHLFMRSLITLQVVNGIQEAFQGTLIPWQSASERDRF</sequence>
<feature type="region of interest" description="Disordered" evidence="1">
    <location>
        <begin position="1"/>
        <end position="22"/>
    </location>
</feature>
<protein>
    <submittedName>
        <fullName evidence="2">Uncharacterized protein</fullName>
    </submittedName>
</protein>
<organism evidence="2 3">
    <name type="scientific">Caligus rogercresseyi</name>
    <name type="common">Sea louse</name>
    <dbReference type="NCBI Taxonomy" id="217165"/>
    <lineage>
        <taxon>Eukaryota</taxon>
        <taxon>Metazoa</taxon>
        <taxon>Ecdysozoa</taxon>
        <taxon>Arthropoda</taxon>
        <taxon>Crustacea</taxon>
        <taxon>Multicrustacea</taxon>
        <taxon>Hexanauplia</taxon>
        <taxon>Copepoda</taxon>
        <taxon>Siphonostomatoida</taxon>
        <taxon>Caligidae</taxon>
        <taxon>Caligus</taxon>
    </lineage>
</organism>
<gene>
    <name evidence="2" type="ORF">FKW44_025394</name>
</gene>
<evidence type="ECO:0000313" key="2">
    <source>
        <dbReference type="EMBL" id="QQP31710.1"/>
    </source>
</evidence>
<dbReference type="Proteomes" id="UP000595437">
    <property type="component" value="Chromosome 21"/>
</dbReference>
<accession>A0A7T8JSI4</accession>
<dbReference type="AlphaFoldDB" id="A0A7T8JSI4"/>
<evidence type="ECO:0000256" key="1">
    <source>
        <dbReference type="SAM" id="MobiDB-lite"/>
    </source>
</evidence>
<dbReference type="EMBL" id="CP045910">
    <property type="protein sequence ID" value="QQP31710.1"/>
    <property type="molecule type" value="Genomic_DNA"/>
</dbReference>
<name>A0A7T8JSI4_CALRO</name>
<keyword evidence="3" id="KW-1185">Reference proteome</keyword>